<accession>A0AAU9PUY9</accession>
<dbReference type="EMBL" id="CAKMRJ010005745">
    <property type="protein sequence ID" value="CAH1453792.1"/>
    <property type="molecule type" value="Genomic_DNA"/>
</dbReference>
<name>A0AAU9PUY9_9ASTR</name>
<organism evidence="1 2">
    <name type="scientific">Lactuca virosa</name>
    <dbReference type="NCBI Taxonomy" id="75947"/>
    <lineage>
        <taxon>Eukaryota</taxon>
        <taxon>Viridiplantae</taxon>
        <taxon>Streptophyta</taxon>
        <taxon>Embryophyta</taxon>
        <taxon>Tracheophyta</taxon>
        <taxon>Spermatophyta</taxon>
        <taxon>Magnoliopsida</taxon>
        <taxon>eudicotyledons</taxon>
        <taxon>Gunneridae</taxon>
        <taxon>Pentapetalae</taxon>
        <taxon>asterids</taxon>
        <taxon>campanulids</taxon>
        <taxon>Asterales</taxon>
        <taxon>Asteraceae</taxon>
        <taxon>Cichorioideae</taxon>
        <taxon>Cichorieae</taxon>
        <taxon>Lactucinae</taxon>
        <taxon>Lactuca</taxon>
    </lineage>
</organism>
<protein>
    <submittedName>
        <fullName evidence="1">Uncharacterized protein</fullName>
    </submittedName>
</protein>
<reference evidence="1 2" key="1">
    <citation type="submission" date="2022-01" db="EMBL/GenBank/DDBJ databases">
        <authorList>
            <person name="Xiong W."/>
            <person name="Schranz E."/>
        </authorList>
    </citation>
    <scope>NUCLEOTIDE SEQUENCE [LARGE SCALE GENOMIC DNA]</scope>
</reference>
<proteinExistence type="predicted"/>
<dbReference type="AlphaFoldDB" id="A0AAU9PUY9"/>
<gene>
    <name evidence="1" type="ORF">LVIROSA_LOCUS39011</name>
</gene>
<dbReference type="Proteomes" id="UP001157418">
    <property type="component" value="Unassembled WGS sequence"/>
</dbReference>
<evidence type="ECO:0000313" key="1">
    <source>
        <dbReference type="EMBL" id="CAH1453792.1"/>
    </source>
</evidence>
<sequence length="66" mass="7287">MRTGLVMNLHDCIKVSHTISNRRSSGYCSGLNQTGLLENSFSSNTFDNINLRNLKHGYRGGGKSNN</sequence>
<keyword evidence="2" id="KW-1185">Reference proteome</keyword>
<evidence type="ECO:0000313" key="2">
    <source>
        <dbReference type="Proteomes" id="UP001157418"/>
    </source>
</evidence>
<comment type="caution">
    <text evidence="1">The sequence shown here is derived from an EMBL/GenBank/DDBJ whole genome shotgun (WGS) entry which is preliminary data.</text>
</comment>